<dbReference type="InterPro" id="IPR051624">
    <property type="entry name" value="RMD1/Sad1-interacting"/>
</dbReference>
<dbReference type="PANTHER" id="PTHR16255:SF6">
    <property type="entry name" value="PROTEIN RETARDED ROOT GROWTH-LIKE"/>
    <property type="match status" value="1"/>
</dbReference>
<dbReference type="PANTHER" id="PTHR16255">
    <property type="entry name" value="REQUIRED FOR MEIOTIC NUCLEAR DIVISION PROTEIN 1 HOMOLOG"/>
    <property type="match status" value="1"/>
</dbReference>
<sequence>MQNSNFISIYLPPDYSVQEISEQLTIPLRKGIEATHYAQLTDNRWLFFCQFDVLTFINWNRLQIIDALEKLGIDRAHHFTENLLHQDYQITHDAKLERAFKIDNDIIRLQEFNHSSLIIVALVLAQSVGLEHFEIEVERNYTKGRKLLEKSSRFSWIQRKQFSDYAKQISLLRHDMVLDLMLLDKPDVLWDNEDLERLYTQLSESLELKSRFDIISYKLDTLKDDIAMIMDLHHHKHSSFLEWIIILLILFEVIMGLGEHFNWF</sequence>
<evidence type="ECO:0000256" key="1">
    <source>
        <dbReference type="SAM" id="Phobius"/>
    </source>
</evidence>
<dbReference type="InterPro" id="IPR003734">
    <property type="entry name" value="DUF155"/>
</dbReference>
<feature type="domain" description="DUF155" evidence="2">
    <location>
        <begin position="47"/>
        <end position="215"/>
    </location>
</feature>
<dbReference type="RefSeq" id="WP_208146294.1">
    <property type="nucleotide sequence ID" value="NZ_JAGETV010000001.1"/>
</dbReference>
<name>A0ABS3Q1T1_9GAMM</name>
<feature type="transmembrane region" description="Helical" evidence="1">
    <location>
        <begin position="240"/>
        <end position="258"/>
    </location>
</feature>
<accession>A0ABS3Q1T1</accession>
<organism evidence="3 4">
    <name type="scientific">Thiomicrorhabdus marina</name>
    <dbReference type="NCBI Taxonomy" id="2818442"/>
    <lineage>
        <taxon>Bacteria</taxon>
        <taxon>Pseudomonadati</taxon>
        <taxon>Pseudomonadota</taxon>
        <taxon>Gammaproteobacteria</taxon>
        <taxon>Thiotrichales</taxon>
        <taxon>Piscirickettsiaceae</taxon>
        <taxon>Thiomicrorhabdus</taxon>
    </lineage>
</organism>
<protein>
    <submittedName>
        <fullName evidence="3">RMD1 family protein</fullName>
    </submittedName>
</protein>
<reference evidence="3 4" key="1">
    <citation type="submission" date="2021-03" db="EMBL/GenBank/DDBJ databases">
        <title>Thiomicrorhabdus sp.nov.,novel sulfur-oxidizing bacteria isolated from coastal sediment.</title>
        <authorList>
            <person name="Liu X."/>
        </authorList>
    </citation>
    <scope>NUCLEOTIDE SEQUENCE [LARGE SCALE GENOMIC DNA]</scope>
    <source>
        <strain evidence="3 4">6S2-11</strain>
    </source>
</reference>
<proteinExistence type="predicted"/>
<keyword evidence="1" id="KW-0472">Membrane</keyword>
<keyword evidence="1" id="KW-0812">Transmembrane</keyword>
<evidence type="ECO:0000259" key="2">
    <source>
        <dbReference type="Pfam" id="PF02582"/>
    </source>
</evidence>
<dbReference type="EMBL" id="JAGETV010000001">
    <property type="protein sequence ID" value="MBO1926063.1"/>
    <property type="molecule type" value="Genomic_DNA"/>
</dbReference>
<comment type="caution">
    <text evidence="3">The sequence shown here is derived from an EMBL/GenBank/DDBJ whole genome shotgun (WGS) entry which is preliminary data.</text>
</comment>
<gene>
    <name evidence="3" type="ORF">J3998_00615</name>
</gene>
<evidence type="ECO:0000313" key="4">
    <source>
        <dbReference type="Proteomes" id="UP000664835"/>
    </source>
</evidence>
<keyword evidence="1" id="KW-1133">Transmembrane helix</keyword>
<dbReference type="Pfam" id="PF02582">
    <property type="entry name" value="DUF155"/>
    <property type="match status" value="1"/>
</dbReference>
<evidence type="ECO:0000313" key="3">
    <source>
        <dbReference type="EMBL" id="MBO1926063.1"/>
    </source>
</evidence>
<dbReference type="Proteomes" id="UP000664835">
    <property type="component" value="Unassembled WGS sequence"/>
</dbReference>
<keyword evidence="4" id="KW-1185">Reference proteome</keyword>